<dbReference type="InterPro" id="IPR051198">
    <property type="entry name" value="BchE-like"/>
</dbReference>
<dbReference type="SMART" id="SM00729">
    <property type="entry name" value="Elp3"/>
    <property type="match status" value="1"/>
</dbReference>
<dbReference type="CDD" id="cd01335">
    <property type="entry name" value="Radical_SAM"/>
    <property type="match status" value="1"/>
</dbReference>
<evidence type="ECO:0000256" key="1">
    <source>
        <dbReference type="ARBA" id="ARBA00001966"/>
    </source>
</evidence>
<keyword evidence="5" id="KW-0411">Iron-sulfur</keyword>
<protein>
    <submittedName>
        <fullName evidence="7">Radical SAM protein</fullName>
    </submittedName>
</protein>
<dbReference type="SUPFAM" id="SSF102114">
    <property type="entry name" value="Radical SAM enzymes"/>
    <property type="match status" value="1"/>
</dbReference>
<dbReference type="InterPro" id="IPR058240">
    <property type="entry name" value="rSAM_sf"/>
</dbReference>
<dbReference type="SFLD" id="SFLDS00029">
    <property type="entry name" value="Radical_SAM"/>
    <property type="match status" value="1"/>
</dbReference>
<dbReference type="PANTHER" id="PTHR43409">
    <property type="entry name" value="ANAEROBIC MAGNESIUM-PROTOPORPHYRIN IX MONOMETHYL ESTER CYCLASE-RELATED"/>
    <property type="match status" value="1"/>
</dbReference>
<keyword evidence="3" id="KW-0479">Metal-binding</keyword>
<evidence type="ECO:0000259" key="6">
    <source>
        <dbReference type="PROSITE" id="PS51918"/>
    </source>
</evidence>
<keyword evidence="4" id="KW-0408">Iron</keyword>
<gene>
    <name evidence="7" type="ORF">NQ502_16620</name>
</gene>
<dbReference type="SFLD" id="SFLDG01082">
    <property type="entry name" value="B12-binding_domain_containing"/>
    <property type="match status" value="1"/>
</dbReference>
<dbReference type="EMBL" id="CP102290">
    <property type="protein sequence ID" value="UWP58974.1"/>
    <property type="molecule type" value="Genomic_DNA"/>
</dbReference>
<keyword evidence="2" id="KW-0949">S-adenosyl-L-methionine</keyword>
<organism evidence="7 8">
    <name type="scientific">Ruminococcus gauvreauii</name>
    <dbReference type="NCBI Taxonomy" id="438033"/>
    <lineage>
        <taxon>Bacteria</taxon>
        <taxon>Bacillati</taxon>
        <taxon>Bacillota</taxon>
        <taxon>Clostridia</taxon>
        <taxon>Eubacteriales</taxon>
        <taxon>Oscillospiraceae</taxon>
        <taxon>Ruminococcus</taxon>
    </lineage>
</organism>
<evidence type="ECO:0000256" key="2">
    <source>
        <dbReference type="ARBA" id="ARBA00022691"/>
    </source>
</evidence>
<dbReference type="Gene3D" id="3.20.20.70">
    <property type="entry name" value="Aldolase class I"/>
    <property type="match status" value="1"/>
</dbReference>
<accession>A0ABY5VED0</accession>
<dbReference type="InterPro" id="IPR007197">
    <property type="entry name" value="rSAM"/>
</dbReference>
<dbReference type="PANTHER" id="PTHR43409:SF4">
    <property type="entry name" value="RADICAL SAM SUPERFAMILY PROTEIN"/>
    <property type="match status" value="1"/>
</dbReference>
<evidence type="ECO:0000256" key="3">
    <source>
        <dbReference type="ARBA" id="ARBA00022723"/>
    </source>
</evidence>
<keyword evidence="8" id="KW-1185">Reference proteome</keyword>
<dbReference type="RefSeq" id="WP_049898008.1">
    <property type="nucleotide sequence ID" value="NZ_CABLBR010000001.1"/>
</dbReference>
<evidence type="ECO:0000313" key="7">
    <source>
        <dbReference type="EMBL" id="UWP58974.1"/>
    </source>
</evidence>
<dbReference type="InterPro" id="IPR006638">
    <property type="entry name" value="Elp3/MiaA/NifB-like_rSAM"/>
</dbReference>
<comment type="cofactor">
    <cofactor evidence="1">
        <name>[4Fe-4S] cluster</name>
        <dbReference type="ChEBI" id="CHEBI:49883"/>
    </cofactor>
</comment>
<name>A0ABY5VED0_9FIRM</name>
<evidence type="ECO:0000313" key="8">
    <source>
        <dbReference type="Proteomes" id="UP001060164"/>
    </source>
</evidence>
<sequence length="294" mass="33329">MHYNGPIVRPQTDADSIFIEVTVGCTHNQCSFCNFYEGYPFSVASMQQIEEDLIEASRRYPAAKKIWANGGNPYALGTERLATIGRLIKTYFPESRISAYARVTDLTRKSVEEMRLLRTCGFEDLVVGFETGDDEALAYVNKGYTSADVLSGCKKLEEAGIDYRLIFLGGLAGRGKCEESAKKTAHLLNQLNPYLMYLNSVSILRGTKLYEDRESGIFQEAGERELVLEFITMLERLEHEIAIFAAPNTTPFSFFVDLQPQKQELLDFMRKYIDELDEKQEEQIAKQRSSGRSV</sequence>
<dbReference type="InterPro" id="IPR013785">
    <property type="entry name" value="Aldolase_TIM"/>
</dbReference>
<evidence type="ECO:0000256" key="5">
    <source>
        <dbReference type="ARBA" id="ARBA00023014"/>
    </source>
</evidence>
<dbReference type="PROSITE" id="PS51918">
    <property type="entry name" value="RADICAL_SAM"/>
    <property type="match status" value="1"/>
</dbReference>
<reference evidence="7" key="1">
    <citation type="journal article" date="2022" name="Cell">
        <title>Design, construction, and in vivo augmentation of a complex gut microbiome.</title>
        <authorList>
            <person name="Cheng A.G."/>
            <person name="Ho P.Y."/>
            <person name="Aranda-Diaz A."/>
            <person name="Jain S."/>
            <person name="Yu F.B."/>
            <person name="Meng X."/>
            <person name="Wang M."/>
            <person name="Iakiviak M."/>
            <person name="Nagashima K."/>
            <person name="Zhao A."/>
            <person name="Murugkar P."/>
            <person name="Patil A."/>
            <person name="Atabakhsh K."/>
            <person name="Weakley A."/>
            <person name="Yan J."/>
            <person name="Brumbaugh A.R."/>
            <person name="Higginbottom S."/>
            <person name="Dimas A."/>
            <person name="Shiver A.L."/>
            <person name="Deutschbauer A."/>
            <person name="Neff N."/>
            <person name="Sonnenburg J.L."/>
            <person name="Huang K.C."/>
            <person name="Fischbach M.A."/>
        </authorList>
    </citation>
    <scope>NUCLEOTIDE SEQUENCE</scope>
    <source>
        <strain evidence="7">DSM 19829</strain>
    </source>
</reference>
<proteinExistence type="predicted"/>
<dbReference type="SFLD" id="SFLDG01095">
    <property type="entry name" value="Uncharacterised_Radical_SAM_Su"/>
    <property type="match status" value="1"/>
</dbReference>
<dbReference type="Proteomes" id="UP001060164">
    <property type="component" value="Chromosome"/>
</dbReference>
<feature type="domain" description="Radical SAM core" evidence="6">
    <location>
        <begin position="11"/>
        <end position="240"/>
    </location>
</feature>
<evidence type="ECO:0000256" key="4">
    <source>
        <dbReference type="ARBA" id="ARBA00023004"/>
    </source>
</evidence>
<dbReference type="Pfam" id="PF04055">
    <property type="entry name" value="Radical_SAM"/>
    <property type="match status" value="1"/>
</dbReference>